<proteinExistence type="inferred from homology"/>
<evidence type="ECO:0000256" key="3">
    <source>
        <dbReference type="ARBA" id="ARBA00022448"/>
    </source>
</evidence>
<comment type="caution">
    <text evidence="10">The sequence shown here is derived from an EMBL/GenBank/DDBJ whole genome shotgun (WGS) entry which is preliminary data.</text>
</comment>
<accession>A0ABS4JX95</accession>
<evidence type="ECO:0000256" key="4">
    <source>
        <dbReference type="ARBA" id="ARBA00022475"/>
    </source>
</evidence>
<keyword evidence="11" id="KW-1185">Reference proteome</keyword>
<dbReference type="SUPFAM" id="SSF161098">
    <property type="entry name" value="MetI-like"/>
    <property type="match status" value="1"/>
</dbReference>
<dbReference type="Pfam" id="PF00528">
    <property type="entry name" value="BPD_transp_1"/>
    <property type="match status" value="1"/>
</dbReference>
<feature type="transmembrane region" description="Helical" evidence="8">
    <location>
        <begin position="130"/>
        <end position="150"/>
    </location>
</feature>
<feature type="transmembrane region" description="Helical" evidence="8">
    <location>
        <begin position="182"/>
        <end position="203"/>
    </location>
</feature>
<evidence type="ECO:0000313" key="11">
    <source>
        <dbReference type="Proteomes" id="UP001519289"/>
    </source>
</evidence>
<dbReference type="EMBL" id="JAGGLG010000050">
    <property type="protein sequence ID" value="MBP2020126.1"/>
    <property type="molecule type" value="Genomic_DNA"/>
</dbReference>
<feature type="transmembrane region" description="Helical" evidence="8">
    <location>
        <begin position="100"/>
        <end position="124"/>
    </location>
</feature>
<comment type="similarity">
    <text evidence="2 8">Belongs to the binding-protein-dependent transport system permease family. CysTW subfamily.</text>
</comment>
<gene>
    <name evidence="10" type="ORF">J2Z79_003580</name>
</gene>
<name>A0ABS4JX95_9FIRM</name>
<evidence type="ECO:0000256" key="8">
    <source>
        <dbReference type="RuleBase" id="RU363043"/>
    </source>
</evidence>
<dbReference type="NCBIfam" id="TIGR00974">
    <property type="entry name" value="3a0107s02c"/>
    <property type="match status" value="1"/>
</dbReference>
<dbReference type="InterPro" id="IPR005672">
    <property type="entry name" value="Phosphate_PstA"/>
</dbReference>
<reference evidence="10 11" key="1">
    <citation type="submission" date="2021-03" db="EMBL/GenBank/DDBJ databases">
        <title>Genomic Encyclopedia of Type Strains, Phase IV (KMG-IV): sequencing the most valuable type-strain genomes for metagenomic binning, comparative biology and taxonomic classification.</title>
        <authorList>
            <person name="Goeker M."/>
        </authorList>
    </citation>
    <scope>NUCLEOTIDE SEQUENCE [LARGE SCALE GENOMIC DNA]</scope>
    <source>
        <strain evidence="10 11">DSM 27138</strain>
    </source>
</reference>
<dbReference type="RefSeq" id="WP_209468227.1">
    <property type="nucleotide sequence ID" value="NZ_JAGGLG010000050.1"/>
</dbReference>
<feature type="domain" description="ABC transmembrane type-1" evidence="9">
    <location>
        <begin position="63"/>
        <end position="271"/>
    </location>
</feature>
<dbReference type="PANTHER" id="PTHR43470">
    <property type="entry name" value="PHOSPHATE TRANSPORT SYSTEM PERMEASE PROTEIN PSTA-RELATED"/>
    <property type="match status" value="1"/>
</dbReference>
<feature type="transmembrane region" description="Helical" evidence="8">
    <location>
        <begin position="67"/>
        <end position="88"/>
    </location>
</feature>
<dbReference type="PROSITE" id="PS50928">
    <property type="entry name" value="ABC_TM1"/>
    <property type="match status" value="1"/>
</dbReference>
<sequence length="283" mass="30119">MGRAQLVDRIATAVLWAVGILILLILAGFLLPILIEGLPVIDWQFLTTRSSAVRAGGGVGAQLFNTVYITGLSLLFSLPVGVGAGVYLAEYARPGRLTDVIRLSVEALASVPSIVLGLFGMILFVNYMGWGFTILGGALSLALLNLPVLVRVTEEAIRAVPQSYREGSLGLGATHWQTTAKVVLPSALPGILTGLTLVAGRALGETAVLIYTAGVTVSRRFPNPDVMVAGETLAVRIWSVTSEGLVPDADRIAMGSSALLILLVLIVNLLFALPLYRYRRRMR</sequence>
<keyword evidence="7 8" id="KW-0472">Membrane</keyword>
<keyword evidence="3" id="KW-0813">Transport</keyword>
<protein>
    <recommendedName>
        <fullName evidence="8">Phosphate transport system permease protein PstA</fullName>
    </recommendedName>
</protein>
<keyword evidence="4 8" id="KW-1003">Cell membrane</keyword>
<organism evidence="10 11">
    <name type="scientific">Symbiobacterium terraclitae</name>
    <dbReference type="NCBI Taxonomy" id="557451"/>
    <lineage>
        <taxon>Bacteria</taxon>
        <taxon>Bacillati</taxon>
        <taxon>Bacillota</taxon>
        <taxon>Clostridia</taxon>
        <taxon>Eubacteriales</taxon>
        <taxon>Symbiobacteriaceae</taxon>
        <taxon>Symbiobacterium</taxon>
    </lineage>
</organism>
<evidence type="ECO:0000256" key="7">
    <source>
        <dbReference type="ARBA" id="ARBA00023136"/>
    </source>
</evidence>
<dbReference type="PANTHER" id="PTHR43470:SF4">
    <property type="entry name" value="ABC TRANSPORTER PERMEASE PROTEIN YQGI-RELATED"/>
    <property type="match status" value="1"/>
</dbReference>
<evidence type="ECO:0000256" key="2">
    <source>
        <dbReference type="ARBA" id="ARBA00007069"/>
    </source>
</evidence>
<dbReference type="InterPro" id="IPR035906">
    <property type="entry name" value="MetI-like_sf"/>
</dbReference>
<keyword evidence="5 8" id="KW-0812">Transmembrane</keyword>
<evidence type="ECO:0000256" key="5">
    <source>
        <dbReference type="ARBA" id="ARBA00022692"/>
    </source>
</evidence>
<feature type="transmembrane region" description="Helical" evidence="8">
    <location>
        <begin position="252"/>
        <end position="276"/>
    </location>
</feature>
<dbReference type="CDD" id="cd06261">
    <property type="entry name" value="TM_PBP2"/>
    <property type="match status" value="1"/>
</dbReference>
<evidence type="ECO:0000313" key="10">
    <source>
        <dbReference type="EMBL" id="MBP2020126.1"/>
    </source>
</evidence>
<evidence type="ECO:0000256" key="1">
    <source>
        <dbReference type="ARBA" id="ARBA00004651"/>
    </source>
</evidence>
<evidence type="ECO:0000259" key="9">
    <source>
        <dbReference type="PROSITE" id="PS50928"/>
    </source>
</evidence>
<dbReference type="Gene3D" id="1.10.3720.10">
    <property type="entry name" value="MetI-like"/>
    <property type="match status" value="1"/>
</dbReference>
<dbReference type="InterPro" id="IPR000515">
    <property type="entry name" value="MetI-like"/>
</dbReference>
<comment type="subcellular location">
    <subcellularLocation>
        <location evidence="1 8">Cell membrane</location>
        <topology evidence="1 8">Multi-pass membrane protein</topology>
    </subcellularLocation>
</comment>
<dbReference type="Proteomes" id="UP001519289">
    <property type="component" value="Unassembled WGS sequence"/>
</dbReference>
<evidence type="ECO:0000256" key="6">
    <source>
        <dbReference type="ARBA" id="ARBA00022989"/>
    </source>
</evidence>
<feature type="transmembrane region" description="Helical" evidence="8">
    <location>
        <begin position="12"/>
        <end position="35"/>
    </location>
</feature>
<keyword evidence="6 8" id="KW-1133">Transmembrane helix</keyword>